<comment type="caution">
    <text evidence="10">The sequence shown here is derived from an EMBL/GenBank/DDBJ whole genome shotgun (WGS) entry which is preliminary data.</text>
</comment>
<evidence type="ECO:0000256" key="5">
    <source>
        <dbReference type="ARBA" id="ARBA00022801"/>
    </source>
</evidence>
<evidence type="ECO:0000256" key="8">
    <source>
        <dbReference type="SAM" id="SignalP"/>
    </source>
</evidence>
<comment type="cofactor">
    <cofactor evidence="1">
        <name>Ca(2+)</name>
        <dbReference type="ChEBI" id="CHEBI:29108"/>
    </cofactor>
</comment>
<comment type="similarity">
    <text evidence="2">Belongs to the sulfatase family.</text>
</comment>
<evidence type="ECO:0000256" key="3">
    <source>
        <dbReference type="ARBA" id="ARBA00022723"/>
    </source>
</evidence>
<dbReference type="InterPro" id="IPR000917">
    <property type="entry name" value="Sulfatase_N"/>
</dbReference>
<evidence type="ECO:0000256" key="6">
    <source>
        <dbReference type="ARBA" id="ARBA00022837"/>
    </source>
</evidence>
<evidence type="ECO:0000256" key="2">
    <source>
        <dbReference type="ARBA" id="ARBA00008779"/>
    </source>
</evidence>
<keyword evidence="11" id="KW-1185">Reference proteome</keyword>
<organism evidence="10 11">
    <name type="scientific">Roseiconus nitratireducens</name>
    <dbReference type="NCBI Taxonomy" id="2605748"/>
    <lineage>
        <taxon>Bacteria</taxon>
        <taxon>Pseudomonadati</taxon>
        <taxon>Planctomycetota</taxon>
        <taxon>Planctomycetia</taxon>
        <taxon>Pirellulales</taxon>
        <taxon>Pirellulaceae</taxon>
        <taxon>Roseiconus</taxon>
    </lineage>
</organism>
<dbReference type="PANTHER" id="PTHR42693:SF42">
    <property type="entry name" value="ARYLSULFATASE G"/>
    <property type="match status" value="1"/>
</dbReference>
<evidence type="ECO:0000313" key="11">
    <source>
        <dbReference type="Proteomes" id="UP000324479"/>
    </source>
</evidence>
<dbReference type="AlphaFoldDB" id="A0A5M6D5H8"/>
<dbReference type="GO" id="GO:0046872">
    <property type="term" value="F:metal ion binding"/>
    <property type="evidence" value="ECO:0007669"/>
    <property type="project" value="UniProtKB-KW"/>
</dbReference>
<dbReference type="Gene3D" id="3.30.1120.10">
    <property type="match status" value="1"/>
</dbReference>
<dbReference type="RefSeq" id="WP_150077158.1">
    <property type="nucleotide sequence ID" value="NZ_VWOX01000007.1"/>
</dbReference>
<dbReference type="EMBL" id="VWOX01000007">
    <property type="protein sequence ID" value="KAA5542741.1"/>
    <property type="molecule type" value="Genomic_DNA"/>
</dbReference>
<feature type="region of interest" description="Disordered" evidence="7">
    <location>
        <begin position="456"/>
        <end position="488"/>
    </location>
</feature>
<evidence type="ECO:0000259" key="9">
    <source>
        <dbReference type="Pfam" id="PF00884"/>
    </source>
</evidence>
<keyword evidence="6" id="KW-0106">Calcium</keyword>
<dbReference type="GO" id="GO:0004065">
    <property type="term" value="F:arylsulfatase activity"/>
    <property type="evidence" value="ECO:0007669"/>
    <property type="project" value="TreeGrafter"/>
</dbReference>
<evidence type="ECO:0000256" key="7">
    <source>
        <dbReference type="SAM" id="MobiDB-lite"/>
    </source>
</evidence>
<gene>
    <name evidence="10" type="ORF">FYK55_14565</name>
</gene>
<evidence type="ECO:0000256" key="4">
    <source>
        <dbReference type="ARBA" id="ARBA00022729"/>
    </source>
</evidence>
<dbReference type="PANTHER" id="PTHR42693">
    <property type="entry name" value="ARYLSULFATASE FAMILY MEMBER"/>
    <property type="match status" value="1"/>
</dbReference>
<dbReference type="Proteomes" id="UP000324479">
    <property type="component" value="Unassembled WGS sequence"/>
</dbReference>
<feature type="signal peptide" evidence="8">
    <location>
        <begin position="1"/>
        <end position="27"/>
    </location>
</feature>
<keyword evidence="4 8" id="KW-0732">Signal</keyword>
<evidence type="ECO:0000256" key="1">
    <source>
        <dbReference type="ARBA" id="ARBA00001913"/>
    </source>
</evidence>
<protein>
    <submittedName>
        <fullName evidence="10">Sulfatase</fullName>
    </submittedName>
</protein>
<reference evidence="10 11" key="1">
    <citation type="submission" date="2019-08" db="EMBL/GenBank/DDBJ databases">
        <authorList>
            <person name="Dhanesh K."/>
            <person name="Kumar G."/>
            <person name="Sasikala C."/>
            <person name="Venkata Ramana C."/>
        </authorList>
    </citation>
    <scope>NUCLEOTIDE SEQUENCE [LARGE SCALE GENOMIC DNA]</scope>
    <source>
        <strain evidence="10 11">JC645</strain>
    </source>
</reference>
<evidence type="ECO:0000313" key="10">
    <source>
        <dbReference type="EMBL" id="KAA5542741.1"/>
    </source>
</evidence>
<proteinExistence type="inferred from homology"/>
<feature type="domain" description="Sulfatase N-terminal" evidence="9">
    <location>
        <begin position="31"/>
        <end position="344"/>
    </location>
</feature>
<dbReference type="Pfam" id="PF00884">
    <property type="entry name" value="Sulfatase"/>
    <property type="match status" value="1"/>
</dbReference>
<dbReference type="InterPro" id="IPR017850">
    <property type="entry name" value="Alkaline_phosphatase_core_sf"/>
</dbReference>
<dbReference type="InterPro" id="IPR050738">
    <property type="entry name" value="Sulfatase"/>
</dbReference>
<keyword evidence="5" id="KW-0378">Hydrolase</keyword>
<dbReference type="PROSITE" id="PS00149">
    <property type="entry name" value="SULFATASE_2"/>
    <property type="match status" value="1"/>
</dbReference>
<name>A0A5M6D5H8_9BACT</name>
<dbReference type="SUPFAM" id="SSF53649">
    <property type="entry name" value="Alkaline phosphatase-like"/>
    <property type="match status" value="1"/>
</dbReference>
<keyword evidence="3" id="KW-0479">Metal-binding</keyword>
<accession>A0A5M6D5H8</accession>
<sequence length="488" mass="54475">MPTEIFRTLCHRLLCLAAVLIGSTATAADRPNVLFIFLDDFGWRDAGFMGSDFYETPHLDALAARGTVFTQAYSAAANCAPARACLLSGQYTPRHEIFNVGTQRRGNRKHGKLMHIPGTDTLRTDIRTWAQCVDQAGYRTGTIGKWHLSDDPLPYGFDFNFAGTHSGGPPQGYYPPHGKIEELADAPKDEYLTNRLTDEAIGFINQSDPAPWFLYLTHFAVHTPLQGEPDLVAKYRDKPPGELHDHAVMAAMIESVDTGVGRIVEALQQSGQSDNTIIVFTSDNGGYGPATSMSPLKGYKGTYYEGGIREPMFVVWPGVTQPGSVCEVPVINVDLYPTFCEMTGAELPDQIRDGKSLVPLLKSPDAAPESFDQRALFWHFPAYLQSYARTDQQRDVLYRSRPCSIIRAGKWKLHEYFEDGGLELYDLQADVGESNDLSETHPEIRDSLHQRLRQWRESTNAPVPTEPNPNYDEAAERQAMRKALKKRD</sequence>
<feature type="chain" id="PRO_5024420660" evidence="8">
    <location>
        <begin position="28"/>
        <end position="488"/>
    </location>
</feature>
<dbReference type="CDD" id="cd16144">
    <property type="entry name" value="ARS_like"/>
    <property type="match status" value="1"/>
</dbReference>
<dbReference type="Gene3D" id="3.40.720.10">
    <property type="entry name" value="Alkaline Phosphatase, subunit A"/>
    <property type="match status" value="1"/>
</dbReference>
<dbReference type="InterPro" id="IPR024607">
    <property type="entry name" value="Sulfatase_CS"/>
</dbReference>